<keyword evidence="8" id="KW-1185">Reference proteome</keyword>
<feature type="transmembrane region" description="Helical" evidence="7">
    <location>
        <begin position="394"/>
        <end position="410"/>
    </location>
</feature>
<feature type="transmembrane region" description="Helical" evidence="7">
    <location>
        <begin position="495"/>
        <end position="518"/>
    </location>
</feature>
<evidence type="ECO:0000256" key="2">
    <source>
        <dbReference type="ARBA" id="ARBA00006670"/>
    </source>
</evidence>
<dbReference type="InParanoid" id="A0A6P6Y0T3"/>
<sequence>MPKRTDRKNGSENDHQQQHEEMELDTYFNNKIEIPHDPYEDYSFSWRKLWAFTGPGFLMSIAYLDPGNIESDMQTGVIANYRLLWVLLYSTILGLLMQILSARMGVVTGKHLAELCYSRYPKFPRLLLWIMTEIAIIGSDMQEVIGTALALYMLTNRWLPLWVGVLLTILDTVTFLFLDKYGLRKLESFFAFLITVMAVTFGYEFFLAKPNAGKIGLGMALPYCKDCDKDVLLQAVGIVGAIIMPHNLYLHSALVKSRNVNNRKRLETKDANRYILIESSIALFVSFLINLAVTAIFAHGLFGKTNSDIYHLCSNHTEKFINMDILDNDNEIFKADLYQAGLYLGCQFGALPFYIWAIGILAAGQSSTMTGTYAGQFAMEGFLNLKWPRWKRVLLTRSIAIAPTLAVTVFSDIKKLTGMNDYLNALMVIQLPFAVLPTLTFSSSKLVMGKFVNNLFNLIIATILSIIVIAINVYSPIQLTIDNSDQQNRPFLYPLLIIVGILYVTFIFYLVGCFLSVLGVRFHERIPVIGKYFKEPDEIEFKYID</sequence>
<dbReference type="GO" id="GO:0005886">
    <property type="term" value="C:plasma membrane"/>
    <property type="evidence" value="ECO:0007669"/>
    <property type="project" value="TreeGrafter"/>
</dbReference>
<evidence type="ECO:0000256" key="7">
    <source>
        <dbReference type="SAM" id="Phobius"/>
    </source>
</evidence>
<comment type="subcellular location">
    <subcellularLocation>
        <location evidence="1">Membrane</location>
        <topology evidence="1">Multi-pass membrane protein</topology>
    </subcellularLocation>
</comment>
<organism evidence="8 9">
    <name type="scientific">Dermatophagoides pteronyssinus</name>
    <name type="common">European house dust mite</name>
    <dbReference type="NCBI Taxonomy" id="6956"/>
    <lineage>
        <taxon>Eukaryota</taxon>
        <taxon>Metazoa</taxon>
        <taxon>Ecdysozoa</taxon>
        <taxon>Arthropoda</taxon>
        <taxon>Chelicerata</taxon>
        <taxon>Arachnida</taxon>
        <taxon>Acari</taxon>
        <taxon>Acariformes</taxon>
        <taxon>Sarcoptiformes</taxon>
        <taxon>Astigmata</taxon>
        <taxon>Psoroptidia</taxon>
        <taxon>Analgoidea</taxon>
        <taxon>Pyroglyphidae</taxon>
        <taxon>Dermatophagoidinae</taxon>
        <taxon>Dermatophagoides</taxon>
    </lineage>
</organism>
<evidence type="ECO:0000313" key="8">
    <source>
        <dbReference type="Proteomes" id="UP000515146"/>
    </source>
</evidence>
<dbReference type="RefSeq" id="XP_027197899.1">
    <property type="nucleotide sequence ID" value="XM_027342098.1"/>
</dbReference>
<feature type="transmembrane region" description="Helical" evidence="7">
    <location>
        <begin position="231"/>
        <end position="254"/>
    </location>
</feature>
<proteinExistence type="inferred from homology"/>
<dbReference type="InterPro" id="IPR001046">
    <property type="entry name" value="NRAMP_fam"/>
</dbReference>
<gene>
    <name evidence="9" type="primary">LOC113792193</name>
</gene>
<dbReference type="GO" id="GO:0005384">
    <property type="term" value="F:manganese ion transmembrane transporter activity"/>
    <property type="evidence" value="ECO:0007669"/>
    <property type="project" value="TreeGrafter"/>
</dbReference>
<evidence type="ECO:0000256" key="6">
    <source>
        <dbReference type="ARBA" id="ARBA00023136"/>
    </source>
</evidence>
<feature type="transmembrane region" description="Helical" evidence="7">
    <location>
        <begin position="84"/>
        <end position="106"/>
    </location>
</feature>
<evidence type="ECO:0000256" key="3">
    <source>
        <dbReference type="ARBA" id="ARBA00022448"/>
    </source>
</evidence>
<dbReference type="Pfam" id="PF01566">
    <property type="entry name" value="Nramp"/>
    <property type="match status" value="1"/>
</dbReference>
<dbReference type="NCBIfam" id="NF037982">
    <property type="entry name" value="Nramp_1"/>
    <property type="match status" value="1"/>
</dbReference>
<evidence type="ECO:0000313" key="9">
    <source>
        <dbReference type="RefSeq" id="XP_027197899.1"/>
    </source>
</evidence>
<dbReference type="KEGG" id="dpte:113792193"/>
<comment type="similarity">
    <text evidence="2">Belongs to the NRAMP family.</text>
</comment>
<dbReference type="GO" id="GO:0005381">
    <property type="term" value="F:iron ion transmembrane transporter activity"/>
    <property type="evidence" value="ECO:0007669"/>
    <property type="project" value="TreeGrafter"/>
</dbReference>
<dbReference type="Proteomes" id="UP000515146">
    <property type="component" value="Unplaced"/>
</dbReference>
<name>A0A6P6Y0T3_DERPT</name>
<keyword evidence="3" id="KW-0813">Transport</keyword>
<accession>A0A6P6Y0T3</accession>
<evidence type="ECO:0000256" key="1">
    <source>
        <dbReference type="ARBA" id="ARBA00004141"/>
    </source>
</evidence>
<keyword evidence="5 7" id="KW-1133">Transmembrane helix</keyword>
<dbReference type="PRINTS" id="PR00447">
    <property type="entry name" value="NATRESASSCMP"/>
</dbReference>
<keyword evidence="4 7" id="KW-0812">Transmembrane</keyword>
<protein>
    <submittedName>
        <fullName evidence="9">Protein Malvolio-like</fullName>
    </submittedName>
</protein>
<feature type="transmembrane region" description="Helical" evidence="7">
    <location>
        <begin position="455"/>
        <end position="475"/>
    </location>
</feature>
<feature type="transmembrane region" description="Helical" evidence="7">
    <location>
        <begin position="159"/>
        <end position="178"/>
    </location>
</feature>
<feature type="transmembrane region" description="Helical" evidence="7">
    <location>
        <begin position="422"/>
        <end position="443"/>
    </location>
</feature>
<dbReference type="OMA" id="EPRETAY"/>
<feature type="transmembrane region" description="Helical" evidence="7">
    <location>
        <begin position="275"/>
        <end position="302"/>
    </location>
</feature>
<dbReference type="HAMAP" id="MF_00221">
    <property type="entry name" value="NRAMP"/>
    <property type="match status" value="1"/>
</dbReference>
<dbReference type="NCBIfam" id="TIGR01197">
    <property type="entry name" value="nramp"/>
    <property type="match status" value="1"/>
</dbReference>
<dbReference type="PANTHER" id="PTHR11706:SF33">
    <property type="entry name" value="NATURAL RESISTANCE-ASSOCIATED MACROPHAGE PROTEIN 2"/>
    <property type="match status" value="1"/>
</dbReference>
<keyword evidence="6 7" id="KW-0472">Membrane</keyword>
<evidence type="ECO:0000256" key="5">
    <source>
        <dbReference type="ARBA" id="ARBA00022989"/>
    </source>
</evidence>
<feature type="transmembrane region" description="Helical" evidence="7">
    <location>
        <begin position="190"/>
        <end position="208"/>
    </location>
</feature>
<dbReference type="OrthoDB" id="409173at2759"/>
<dbReference type="AlphaFoldDB" id="A0A6P6Y0T3"/>
<dbReference type="GO" id="GO:0015086">
    <property type="term" value="F:cadmium ion transmembrane transporter activity"/>
    <property type="evidence" value="ECO:0007669"/>
    <property type="project" value="TreeGrafter"/>
</dbReference>
<dbReference type="PANTHER" id="PTHR11706">
    <property type="entry name" value="SOLUTE CARRIER PROTEIN FAMILY 11 MEMBER"/>
    <property type="match status" value="1"/>
</dbReference>
<evidence type="ECO:0000256" key="4">
    <source>
        <dbReference type="ARBA" id="ARBA00022692"/>
    </source>
</evidence>
<dbReference type="FunCoup" id="A0A6P6Y0T3">
    <property type="interactions" value="732"/>
</dbReference>
<reference evidence="9" key="1">
    <citation type="submission" date="2025-08" db="UniProtKB">
        <authorList>
            <consortium name="RefSeq"/>
        </authorList>
    </citation>
    <scope>IDENTIFICATION</scope>
    <source>
        <strain evidence="9">Airmid</strain>
    </source>
</reference>
<dbReference type="GO" id="GO:0010008">
    <property type="term" value="C:endosome membrane"/>
    <property type="evidence" value="ECO:0007669"/>
    <property type="project" value="TreeGrafter"/>
</dbReference>